<keyword evidence="1" id="KW-0812">Transmembrane</keyword>
<name>A0ABX0F8Y4_9BACL</name>
<proteinExistence type="predicted"/>
<evidence type="ECO:0000313" key="3">
    <source>
        <dbReference type="Proteomes" id="UP000800303"/>
    </source>
</evidence>
<dbReference type="EMBL" id="JAAFGS010000004">
    <property type="protein sequence ID" value="NGZ76474.1"/>
    <property type="molecule type" value="Genomic_DNA"/>
</dbReference>
<dbReference type="RefSeq" id="WP_166275289.1">
    <property type="nucleotide sequence ID" value="NZ_JAAFGS010000004.1"/>
</dbReference>
<keyword evidence="3" id="KW-1185">Reference proteome</keyword>
<evidence type="ECO:0000313" key="2">
    <source>
        <dbReference type="EMBL" id="NGZ76474.1"/>
    </source>
</evidence>
<accession>A0ABX0F8Y4</accession>
<reference evidence="2 3" key="1">
    <citation type="submission" date="2020-01" db="EMBL/GenBank/DDBJ databases">
        <title>Polyphasic characterisation and genomic insights into a novel alkali tolerant bacterium VR-M41.</title>
        <authorList>
            <person name="Vemuluri V.R."/>
        </authorList>
    </citation>
    <scope>NUCLEOTIDE SEQUENCE [LARGE SCALE GENOMIC DNA]</scope>
    <source>
        <strain evidence="2 3">VR-M41</strain>
    </source>
</reference>
<evidence type="ECO:0000256" key="1">
    <source>
        <dbReference type="SAM" id="Phobius"/>
    </source>
</evidence>
<dbReference type="Proteomes" id="UP000800303">
    <property type="component" value="Unassembled WGS sequence"/>
</dbReference>
<keyword evidence="1" id="KW-1133">Transmembrane helix</keyword>
<gene>
    <name evidence="2" type="ORF">GYN08_14190</name>
</gene>
<sequence>MSMLEIGIYLLFPVWMALGMIMLLALGSVFAGIEYLRKFPYKAQELYGAGYLSGLDGLRGKERLQLFLNGDALTIKPWFKPAIVIPWKEVIEVEELLGPSMLRSGPNHKRSDAEISQTPEDRDIEELRKRIRLRRTKRYVLLRYLREGESRIACFAFRWEDDENPDMEPVNRCTESLRWYKERSCRANPKDAVGTVNLRKKIKPRTERLVWKQDPETGRMSCEWEQGSITTNRG</sequence>
<feature type="transmembrane region" description="Helical" evidence="1">
    <location>
        <begin position="6"/>
        <end position="33"/>
    </location>
</feature>
<keyword evidence="1" id="KW-0472">Membrane</keyword>
<protein>
    <submittedName>
        <fullName evidence="2">Uncharacterized protein</fullName>
    </submittedName>
</protein>
<comment type="caution">
    <text evidence="2">The sequence shown here is derived from an EMBL/GenBank/DDBJ whole genome shotgun (WGS) entry which is preliminary data.</text>
</comment>
<organism evidence="2 3">
    <name type="scientific">Saccharibacillus alkalitolerans</name>
    <dbReference type="NCBI Taxonomy" id="2705290"/>
    <lineage>
        <taxon>Bacteria</taxon>
        <taxon>Bacillati</taxon>
        <taxon>Bacillota</taxon>
        <taxon>Bacilli</taxon>
        <taxon>Bacillales</taxon>
        <taxon>Paenibacillaceae</taxon>
        <taxon>Saccharibacillus</taxon>
    </lineage>
</organism>